<keyword evidence="10" id="KW-0560">Oxidoreductase</keyword>
<dbReference type="PANTHER" id="PTHR21152">
    <property type="entry name" value="AMINOTRANSFERASE CLASS V"/>
    <property type="match status" value="1"/>
</dbReference>
<keyword evidence="12" id="KW-1185">Reference proteome</keyword>
<dbReference type="EMBL" id="BKAV01000008">
    <property type="protein sequence ID" value="GEQ00133.1"/>
    <property type="molecule type" value="Genomic_DNA"/>
</dbReference>
<dbReference type="Pfam" id="PF00266">
    <property type="entry name" value="Aminotran_5"/>
    <property type="match status" value="1"/>
</dbReference>
<comment type="similarity">
    <text evidence="2 6">Belongs to the class-V pyridoxal-phosphate-dependent aminotransferase family.</text>
</comment>
<dbReference type="InterPro" id="IPR015421">
    <property type="entry name" value="PyrdxlP-dep_Trfase_major"/>
</dbReference>
<feature type="binding site" evidence="4">
    <location>
        <position position="339"/>
    </location>
    <ligand>
        <name>substrate</name>
    </ligand>
</feature>
<dbReference type="InterPro" id="IPR015422">
    <property type="entry name" value="PyrdxlP-dep_Trfase_small"/>
</dbReference>
<dbReference type="EC" id="1.12.-.-" evidence="10"/>
<evidence type="ECO:0000313" key="12">
    <source>
        <dbReference type="Proteomes" id="UP000321598"/>
    </source>
</evidence>
<dbReference type="Proteomes" id="UP000321598">
    <property type="component" value="Unassembled WGS sequence"/>
</dbReference>
<reference evidence="10 11" key="1">
    <citation type="submission" date="2018-06" db="EMBL/GenBank/DDBJ databases">
        <authorList>
            <consortium name="Pathogen Informatics"/>
            <person name="Doyle S."/>
        </authorList>
    </citation>
    <scope>NUCLEOTIDE SEQUENCE [LARGE SCALE GENOMIC DNA]</scope>
    <source>
        <strain evidence="10 11">NCTC12413</strain>
    </source>
</reference>
<evidence type="ECO:0000256" key="2">
    <source>
        <dbReference type="ARBA" id="ARBA00009236"/>
    </source>
</evidence>
<evidence type="ECO:0000256" key="6">
    <source>
        <dbReference type="RuleBase" id="RU004075"/>
    </source>
</evidence>
<dbReference type="AlphaFoldDB" id="A0A380CCS9"/>
<dbReference type="InterPro" id="IPR000192">
    <property type="entry name" value="Aminotrans_V_dom"/>
</dbReference>
<evidence type="ECO:0000259" key="8">
    <source>
        <dbReference type="Pfam" id="PF00266"/>
    </source>
</evidence>
<protein>
    <submittedName>
        <fullName evidence="9 10">Aminotransferase</fullName>
        <ecNumber evidence="10">1.12.-.-</ecNumber>
    </submittedName>
</protein>
<organism evidence="10 11">
    <name type="scientific">Staphylococcus arlettae</name>
    <dbReference type="NCBI Taxonomy" id="29378"/>
    <lineage>
        <taxon>Bacteria</taxon>
        <taxon>Bacillati</taxon>
        <taxon>Bacillota</taxon>
        <taxon>Bacilli</taxon>
        <taxon>Bacillales</taxon>
        <taxon>Staphylococcaceae</taxon>
        <taxon>Staphylococcus</taxon>
    </lineage>
</organism>
<evidence type="ECO:0000256" key="3">
    <source>
        <dbReference type="ARBA" id="ARBA00022898"/>
    </source>
</evidence>
<evidence type="ECO:0000313" key="10">
    <source>
        <dbReference type="EMBL" id="SUJ17790.1"/>
    </source>
</evidence>
<evidence type="ECO:0000256" key="4">
    <source>
        <dbReference type="PIRSR" id="PIRSR000524-1"/>
    </source>
</evidence>
<sequence>MKQYHPLLLTPGPTPVPDEILHATQEPMVGHRSSDFEAIAQEAFQAIKPVFGTENEVMILTSSGTSSLEASMLNIANPDDHIVIIVSGAFGNRFKQIAETYYQNVHIFDVEWGQAVDVPAFIDFITELNVDITAVYCQYCETSTAVLHPVGELGAALKSFDENIYYIVDGVSCIGAVDANIARDNIDVLISGSQKAIMLPPGLAFVAYNNRAKQRFSEVTTPRFYLDFNKYLKSLADNSTPFTPNVALFRGVNAYAQLVEQEGFDNVIARHYAIRDGLRSALKALDLDLLVEDQYASPTVTAFVPQSKDELAYIKNELKSRFSITIAGGQGHLKGQILRIGHMGKISPFDILQVVSALEIIISEYRNTSLIGKALTQYMEVVKAYV</sequence>
<feature type="modified residue" description="N6-(pyridoxal phosphate)lysine" evidence="5">
    <location>
        <position position="195"/>
    </location>
</feature>
<dbReference type="GO" id="GO:0004760">
    <property type="term" value="F:L-serine-pyruvate transaminase activity"/>
    <property type="evidence" value="ECO:0007669"/>
    <property type="project" value="TreeGrafter"/>
</dbReference>
<dbReference type="GO" id="GO:0016491">
    <property type="term" value="F:oxidoreductase activity"/>
    <property type="evidence" value="ECO:0007669"/>
    <property type="project" value="UniProtKB-KW"/>
</dbReference>
<comment type="cofactor">
    <cofactor evidence="1 5 7">
        <name>pyridoxal 5'-phosphate</name>
        <dbReference type="ChEBI" id="CHEBI:597326"/>
    </cofactor>
</comment>
<evidence type="ECO:0000256" key="1">
    <source>
        <dbReference type="ARBA" id="ARBA00001933"/>
    </source>
</evidence>
<feature type="domain" description="Aminotransferase class V" evidence="8">
    <location>
        <begin position="11"/>
        <end position="330"/>
    </location>
</feature>
<keyword evidence="3 5" id="KW-0663">Pyridoxal phosphate</keyword>
<dbReference type="GO" id="GO:0008453">
    <property type="term" value="F:alanine-glyoxylate transaminase activity"/>
    <property type="evidence" value="ECO:0007669"/>
    <property type="project" value="TreeGrafter"/>
</dbReference>
<keyword evidence="10" id="KW-0808">Transferase</keyword>
<dbReference type="OrthoDB" id="389074at2"/>
<keyword evidence="10" id="KW-0032">Aminotransferase</keyword>
<gene>
    <name evidence="10" type="ORF">NCTC12413_01199</name>
    <name evidence="9" type="ORF">SAR03_11700</name>
</gene>
<dbReference type="InterPro" id="IPR015424">
    <property type="entry name" value="PyrdxlP-dep_Trfase"/>
</dbReference>
<reference evidence="9 12" key="2">
    <citation type="submission" date="2019-07" db="EMBL/GenBank/DDBJ databases">
        <title>Whole genome shotgun sequence of Staphylococcus arlettae NBRC 109765.</title>
        <authorList>
            <person name="Hosoyama A."/>
            <person name="Uohara A."/>
            <person name="Ohji S."/>
            <person name="Ichikawa N."/>
        </authorList>
    </citation>
    <scope>NUCLEOTIDE SEQUENCE [LARGE SCALE GENOMIC DNA]</scope>
    <source>
        <strain evidence="9 12">NBRC 109765</strain>
    </source>
</reference>
<dbReference type="PROSITE" id="PS00595">
    <property type="entry name" value="AA_TRANSFER_CLASS_5"/>
    <property type="match status" value="1"/>
</dbReference>
<evidence type="ECO:0000313" key="11">
    <source>
        <dbReference type="Proteomes" id="UP000254956"/>
    </source>
</evidence>
<dbReference type="SUPFAM" id="SSF53383">
    <property type="entry name" value="PLP-dependent transferases"/>
    <property type="match status" value="1"/>
</dbReference>
<evidence type="ECO:0000313" key="9">
    <source>
        <dbReference type="EMBL" id="GEQ00133.1"/>
    </source>
</evidence>
<dbReference type="STRING" id="1212545.SARL_07463"/>
<dbReference type="PIRSF" id="PIRSF000524">
    <property type="entry name" value="SPT"/>
    <property type="match status" value="1"/>
</dbReference>
<dbReference type="EMBL" id="UGZE01000001">
    <property type="protein sequence ID" value="SUJ17790.1"/>
    <property type="molecule type" value="Genomic_DNA"/>
</dbReference>
<dbReference type="InterPro" id="IPR020578">
    <property type="entry name" value="Aminotrans_V_PyrdxlP_BS"/>
</dbReference>
<evidence type="ECO:0000256" key="7">
    <source>
        <dbReference type="RuleBase" id="RU004504"/>
    </source>
</evidence>
<dbReference type="Proteomes" id="UP000254956">
    <property type="component" value="Unassembled WGS sequence"/>
</dbReference>
<dbReference type="PANTHER" id="PTHR21152:SF40">
    <property type="entry name" value="ALANINE--GLYOXYLATE AMINOTRANSFERASE"/>
    <property type="match status" value="1"/>
</dbReference>
<evidence type="ECO:0000256" key="5">
    <source>
        <dbReference type="PIRSR" id="PIRSR000524-50"/>
    </source>
</evidence>
<name>A0A380CCS9_9STAP</name>
<dbReference type="RefSeq" id="WP_002510217.1">
    <property type="nucleotide sequence ID" value="NZ_BKAV01000008.1"/>
</dbReference>
<dbReference type="Gene3D" id="3.90.1150.10">
    <property type="entry name" value="Aspartate Aminotransferase, domain 1"/>
    <property type="match status" value="1"/>
</dbReference>
<dbReference type="InterPro" id="IPR024169">
    <property type="entry name" value="SP_NH2Trfase/AEP_transaminase"/>
</dbReference>
<dbReference type="Gene3D" id="3.40.640.10">
    <property type="entry name" value="Type I PLP-dependent aspartate aminotransferase-like (Major domain)"/>
    <property type="match status" value="1"/>
</dbReference>
<accession>A0A380CCS9</accession>
<dbReference type="GO" id="GO:0019265">
    <property type="term" value="P:glycine biosynthetic process, by transamination of glyoxylate"/>
    <property type="evidence" value="ECO:0007669"/>
    <property type="project" value="TreeGrafter"/>
</dbReference>
<proteinExistence type="inferred from homology"/>